<dbReference type="RefSeq" id="XP_070897277.1">
    <property type="nucleotide sequence ID" value="XM_071040754.1"/>
</dbReference>
<sequence length="66" mass="7426">MNCPRQGHAADLRGNSHHTIILCQSHKRQTCEPPPKTPYTLSSFSLSRCSPEHGRYCCRSVGLSMR</sequence>
<dbReference type="Proteomes" id="UP001610444">
    <property type="component" value="Unassembled WGS sequence"/>
</dbReference>
<evidence type="ECO:0000313" key="1">
    <source>
        <dbReference type="EMBL" id="KAL2846583.1"/>
    </source>
</evidence>
<dbReference type="GeneID" id="98155918"/>
<accession>A0ABR4K5X8</accession>
<name>A0ABR4K5X8_9EURO</name>
<comment type="caution">
    <text evidence="1">The sequence shown here is derived from an EMBL/GenBank/DDBJ whole genome shotgun (WGS) entry which is preliminary data.</text>
</comment>
<reference evidence="1 2" key="1">
    <citation type="submission" date="2024-07" db="EMBL/GenBank/DDBJ databases">
        <title>Section-level genome sequencing and comparative genomics of Aspergillus sections Usti and Cavernicolus.</title>
        <authorList>
            <consortium name="Lawrence Berkeley National Laboratory"/>
            <person name="Nybo J.L."/>
            <person name="Vesth T.C."/>
            <person name="Theobald S."/>
            <person name="Frisvad J.C."/>
            <person name="Larsen T.O."/>
            <person name="Kjaerboelling I."/>
            <person name="Rothschild-Mancinelli K."/>
            <person name="Lyhne E.K."/>
            <person name="Kogle M.E."/>
            <person name="Barry K."/>
            <person name="Clum A."/>
            <person name="Na H."/>
            <person name="Ledsgaard L."/>
            <person name="Lin J."/>
            <person name="Lipzen A."/>
            <person name="Kuo A."/>
            <person name="Riley R."/>
            <person name="Mondo S."/>
            <person name="LaButti K."/>
            <person name="Haridas S."/>
            <person name="Pangalinan J."/>
            <person name="Salamov A.A."/>
            <person name="Simmons B.A."/>
            <person name="Magnuson J.K."/>
            <person name="Chen J."/>
            <person name="Drula E."/>
            <person name="Henrissat B."/>
            <person name="Wiebenga A."/>
            <person name="Lubbers R.J."/>
            <person name="Gomes A.C."/>
            <person name="Macurrencykelacurrency M.R."/>
            <person name="Stajich J."/>
            <person name="Grigoriev I.V."/>
            <person name="Mortensen U.H."/>
            <person name="De vries R.P."/>
            <person name="Baker S.E."/>
            <person name="Andersen M.R."/>
        </authorList>
    </citation>
    <scope>NUCLEOTIDE SEQUENCE [LARGE SCALE GENOMIC DNA]</scope>
    <source>
        <strain evidence="1 2">CBS 756.74</strain>
    </source>
</reference>
<dbReference type="EMBL" id="JBFXLR010000032">
    <property type="protein sequence ID" value="KAL2846583.1"/>
    <property type="molecule type" value="Genomic_DNA"/>
</dbReference>
<gene>
    <name evidence="1" type="ORF">BJX68DRAFT_240882</name>
</gene>
<keyword evidence="2" id="KW-1185">Reference proteome</keyword>
<protein>
    <submittedName>
        <fullName evidence="1">Uncharacterized protein</fullName>
    </submittedName>
</protein>
<evidence type="ECO:0000313" key="2">
    <source>
        <dbReference type="Proteomes" id="UP001610444"/>
    </source>
</evidence>
<organism evidence="1 2">
    <name type="scientific">Aspergillus pseudodeflectus</name>
    <dbReference type="NCBI Taxonomy" id="176178"/>
    <lineage>
        <taxon>Eukaryota</taxon>
        <taxon>Fungi</taxon>
        <taxon>Dikarya</taxon>
        <taxon>Ascomycota</taxon>
        <taxon>Pezizomycotina</taxon>
        <taxon>Eurotiomycetes</taxon>
        <taxon>Eurotiomycetidae</taxon>
        <taxon>Eurotiales</taxon>
        <taxon>Aspergillaceae</taxon>
        <taxon>Aspergillus</taxon>
        <taxon>Aspergillus subgen. Nidulantes</taxon>
    </lineage>
</organism>
<proteinExistence type="predicted"/>